<dbReference type="EMBL" id="JBEDUW010000003">
    <property type="protein sequence ID" value="KAK9939627.1"/>
    <property type="molecule type" value="Genomic_DNA"/>
</dbReference>
<dbReference type="Gene3D" id="3.90.550.50">
    <property type="match status" value="1"/>
</dbReference>
<comment type="caution">
    <text evidence="2">The sequence shown here is derived from an EMBL/GenBank/DDBJ whole genome shotgun (WGS) entry which is preliminary data.</text>
</comment>
<dbReference type="InterPro" id="IPR006740">
    <property type="entry name" value="DUF604"/>
</dbReference>
<sequence>MGSPLSLISTTAQQKQAIPLSFGALIKSLTISSLTLILFYIWFLDKSNNYQPSNLLETIKQSFPAAATFPLSRPPTNLSHIVVGMLGSINTLKQKQAYIEAWWRPNVTRGYLFLDKAPTTEFLPWPSSSPPFRVNEDVTRLKVYPKIVNPVQVRIVRSILEIHRESDKDVRWYVMSDDDTILVVDNLVEVLAKYDHTKYHYIGTSSECIKSNIDFSFDMAYGGAGYILSYPLVAALSTKLDECIERYPYSWTSDFTLHECLTDLGVTLTQEKGLHQIDLHGDISGLLSAHPQSPFLSLHHLDAVDPIFPSMNRSESINHLMKAAKVDHSRLLQQTICYHRPINWSFSISWGYSAHIYENIFPRSTLRRPLQTFRPWKKNARPPFYMFNTRWPSNDPCEAPHVFYFDSVDQRVEGYQTVTTYSRAAPRGLLPCSSSGNHSADFITKIQLINTTQVIYRSCMESEIIA</sequence>
<feature type="transmembrane region" description="Helical" evidence="1">
    <location>
        <begin position="20"/>
        <end position="43"/>
    </location>
</feature>
<accession>A0AAW1XS60</accession>
<dbReference type="Proteomes" id="UP001457282">
    <property type="component" value="Unassembled WGS sequence"/>
</dbReference>
<evidence type="ECO:0000313" key="3">
    <source>
        <dbReference type="Proteomes" id="UP001457282"/>
    </source>
</evidence>
<dbReference type="PANTHER" id="PTHR10811">
    <property type="entry name" value="FRINGE-RELATED"/>
    <property type="match status" value="1"/>
</dbReference>
<proteinExistence type="predicted"/>
<reference evidence="2 3" key="1">
    <citation type="journal article" date="2023" name="G3 (Bethesda)">
        <title>A chromosome-length genome assembly and annotation of blackberry (Rubus argutus, cv. 'Hillquist').</title>
        <authorList>
            <person name="Bruna T."/>
            <person name="Aryal R."/>
            <person name="Dudchenko O."/>
            <person name="Sargent D.J."/>
            <person name="Mead D."/>
            <person name="Buti M."/>
            <person name="Cavallini A."/>
            <person name="Hytonen T."/>
            <person name="Andres J."/>
            <person name="Pham M."/>
            <person name="Weisz D."/>
            <person name="Mascagni F."/>
            <person name="Usai G."/>
            <person name="Natali L."/>
            <person name="Bassil N."/>
            <person name="Fernandez G.E."/>
            <person name="Lomsadze A."/>
            <person name="Armour M."/>
            <person name="Olukolu B."/>
            <person name="Poorten T."/>
            <person name="Britton C."/>
            <person name="Davik J."/>
            <person name="Ashrafi H."/>
            <person name="Aiden E.L."/>
            <person name="Borodovsky M."/>
            <person name="Worthington M."/>
        </authorList>
    </citation>
    <scope>NUCLEOTIDE SEQUENCE [LARGE SCALE GENOMIC DNA]</scope>
    <source>
        <strain evidence="2">PI 553951</strain>
    </source>
</reference>
<protein>
    <submittedName>
        <fullName evidence="2">Uncharacterized protein</fullName>
    </submittedName>
</protein>
<organism evidence="2 3">
    <name type="scientific">Rubus argutus</name>
    <name type="common">Southern blackberry</name>
    <dbReference type="NCBI Taxonomy" id="59490"/>
    <lineage>
        <taxon>Eukaryota</taxon>
        <taxon>Viridiplantae</taxon>
        <taxon>Streptophyta</taxon>
        <taxon>Embryophyta</taxon>
        <taxon>Tracheophyta</taxon>
        <taxon>Spermatophyta</taxon>
        <taxon>Magnoliopsida</taxon>
        <taxon>eudicotyledons</taxon>
        <taxon>Gunneridae</taxon>
        <taxon>Pentapetalae</taxon>
        <taxon>rosids</taxon>
        <taxon>fabids</taxon>
        <taxon>Rosales</taxon>
        <taxon>Rosaceae</taxon>
        <taxon>Rosoideae</taxon>
        <taxon>Rosoideae incertae sedis</taxon>
        <taxon>Rubus</taxon>
    </lineage>
</organism>
<evidence type="ECO:0000313" key="2">
    <source>
        <dbReference type="EMBL" id="KAK9939627.1"/>
    </source>
</evidence>
<evidence type="ECO:0000256" key="1">
    <source>
        <dbReference type="SAM" id="Phobius"/>
    </source>
</evidence>
<name>A0AAW1XS60_RUBAR</name>
<keyword evidence="1" id="KW-1133">Transmembrane helix</keyword>
<keyword evidence="1" id="KW-0472">Membrane</keyword>
<dbReference type="AlphaFoldDB" id="A0AAW1XS60"/>
<gene>
    <name evidence="2" type="ORF">M0R45_016317</name>
</gene>
<dbReference type="Pfam" id="PF04646">
    <property type="entry name" value="DUF604"/>
    <property type="match status" value="1"/>
</dbReference>
<keyword evidence="3" id="KW-1185">Reference proteome</keyword>
<keyword evidence="1" id="KW-0812">Transmembrane</keyword>